<gene>
    <name evidence="2" type="ORF">WG929_19660</name>
</gene>
<evidence type="ECO:0000313" key="2">
    <source>
        <dbReference type="EMBL" id="MFK4754623.1"/>
    </source>
</evidence>
<comment type="caution">
    <text evidence="2">The sequence shown here is derived from an EMBL/GenBank/DDBJ whole genome shotgun (WGS) entry which is preliminary data.</text>
</comment>
<evidence type="ECO:0000256" key="1">
    <source>
        <dbReference type="SAM" id="SignalP"/>
    </source>
</evidence>
<accession>A0ABW8NNQ9</accession>
<dbReference type="PROSITE" id="PS51257">
    <property type="entry name" value="PROKAR_LIPOPROTEIN"/>
    <property type="match status" value="1"/>
</dbReference>
<evidence type="ECO:0000313" key="3">
    <source>
        <dbReference type="Proteomes" id="UP001620597"/>
    </source>
</evidence>
<name>A0ABW8NNQ9_9GAMM</name>
<sequence>MPIQWKRQALFLAITSLLLSACGSDDNSSSSDDHDHKDEYGQRLVMTELNGQDISLYDRDEASVSLVGQASAAAGQLLKSDDGLSAALITSSGVQFISSGLATEPETDAIFLDTLAVTLADPQLIMTANHFALLQDGNTEFYPAEDLTDATGPEEDLTLTGITQTFPALILNEGESLYAVFYDDQLHVYQDSVLQTSYNCSAPSAVMHNDALALIQCDGALRYLVVDEDDSGSHVAYSGTTFTGETVSGWSSGGEYILLYNSDTVSLVYPHNDHTHSTDPGISLTDDQSICAAAINYDASALITVRDDASAEVLDLTDNGLDPATISLSEAEATFSCDDIQLAAGSAAFMITDNSSGHLYTVDSHDGGAWHLHGSALALSSGINVQSTVLLEADDDQESDDDEHDH</sequence>
<feature type="signal peptide" evidence="1">
    <location>
        <begin position="1"/>
        <end position="21"/>
    </location>
</feature>
<proteinExistence type="predicted"/>
<keyword evidence="3" id="KW-1185">Reference proteome</keyword>
<organism evidence="2 3">
    <name type="scientific">Oceanobacter antarcticus</name>
    <dbReference type="NCBI Taxonomy" id="3133425"/>
    <lineage>
        <taxon>Bacteria</taxon>
        <taxon>Pseudomonadati</taxon>
        <taxon>Pseudomonadota</taxon>
        <taxon>Gammaproteobacteria</taxon>
        <taxon>Oceanospirillales</taxon>
        <taxon>Oceanospirillaceae</taxon>
        <taxon>Oceanobacter</taxon>
    </lineage>
</organism>
<keyword evidence="1" id="KW-0732">Signal</keyword>
<dbReference type="EMBL" id="JBBKTX010000036">
    <property type="protein sequence ID" value="MFK4754623.1"/>
    <property type="molecule type" value="Genomic_DNA"/>
</dbReference>
<dbReference type="RefSeq" id="WP_416207446.1">
    <property type="nucleotide sequence ID" value="NZ_JBBKTX010000036.1"/>
</dbReference>
<dbReference type="Proteomes" id="UP001620597">
    <property type="component" value="Unassembled WGS sequence"/>
</dbReference>
<reference evidence="2 3" key="1">
    <citation type="submission" date="2024-03" db="EMBL/GenBank/DDBJ databases">
        <title>High-quality draft genome sequence of Oceanobacter sp. wDCs-4.</title>
        <authorList>
            <person name="Dong C."/>
        </authorList>
    </citation>
    <scope>NUCLEOTIDE SEQUENCE [LARGE SCALE GENOMIC DNA]</scope>
    <source>
        <strain evidence="3">wDCs-4</strain>
    </source>
</reference>
<feature type="chain" id="PRO_5047228613" evidence="1">
    <location>
        <begin position="22"/>
        <end position="406"/>
    </location>
</feature>
<protein>
    <submittedName>
        <fullName evidence="2">Uncharacterized protein</fullName>
    </submittedName>
</protein>